<gene>
    <name evidence="2" type="ORF">LH29_20120</name>
</gene>
<dbReference type="AlphaFoldDB" id="A0A0D8J8J8"/>
<comment type="caution">
    <text evidence="2">The sequence shown here is derived from an EMBL/GenBank/DDBJ whole genome shotgun (WGS) entry which is preliminary data.</text>
</comment>
<name>A0A0D8J8J8_9BACT</name>
<feature type="chain" id="PRO_5002331012" description="DUF2490 domain-containing protein" evidence="1">
    <location>
        <begin position="20"/>
        <end position="214"/>
    </location>
</feature>
<keyword evidence="3" id="KW-1185">Reference proteome</keyword>
<dbReference type="Proteomes" id="UP000032544">
    <property type="component" value="Unassembled WGS sequence"/>
</dbReference>
<reference evidence="2 3" key="1">
    <citation type="submission" date="2014-09" db="EMBL/GenBank/DDBJ databases">
        <title>Draft Genome Sequence of Draconibacterium sp. JN14CK-3.</title>
        <authorList>
            <person name="Dong C."/>
            <person name="Lai Q."/>
            <person name="Shao Z."/>
        </authorList>
    </citation>
    <scope>NUCLEOTIDE SEQUENCE [LARGE SCALE GENOMIC DNA]</scope>
    <source>
        <strain evidence="2 3">JN14CK-3</strain>
    </source>
</reference>
<dbReference type="Pfam" id="PF10677">
    <property type="entry name" value="DUF2490"/>
    <property type="match status" value="1"/>
</dbReference>
<dbReference type="OrthoDB" id="1120319at2"/>
<sequence length="214" mass="25481">MQKLYVILLLILAGTSSFAQERSFELWNKNQVEIAPWEKISITVAEKMHYSPKRNTLDLKYGEIFIGHQVLNWLEYGAGFRVSSTNLQIGEWLQENRTMVYADFGKDLKNFEFDLYNRFEYRIYKSLNNYFRYRHSLRMKFPAITDWGLQFYLQEEAFIKLNGEGTHLARFYSGLTAFEKEHIEIKIYYALQKRQVLNHWLSGDIVGLNLSFEI</sequence>
<protein>
    <recommendedName>
        <fullName evidence="4">DUF2490 domain-containing protein</fullName>
    </recommendedName>
</protein>
<evidence type="ECO:0000313" key="2">
    <source>
        <dbReference type="EMBL" id="KJF42128.1"/>
    </source>
</evidence>
<feature type="signal peptide" evidence="1">
    <location>
        <begin position="1"/>
        <end position="19"/>
    </location>
</feature>
<organism evidence="2 3">
    <name type="scientific">Draconibacterium sediminis</name>
    <dbReference type="NCBI Taxonomy" id="1544798"/>
    <lineage>
        <taxon>Bacteria</taxon>
        <taxon>Pseudomonadati</taxon>
        <taxon>Bacteroidota</taxon>
        <taxon>Bacteroidia</taxon>
        <taxon>Marinilabiliales</taxon>
        <taxon>Prolixibacteraceae</taxon>
        <taxon>Draconibacterium</taxon>
    </lineage>
</organism>
<evidence type="ECO:0000313" key="3">
    <source>
        <dbReference type="Proteomes" id="UP000032544"/>
    </source>
</evidence>
<evidence type="ECO:0008006" key="4">
    <source>
        <dbReference type="Google" id="ProtNLM"/>
    </source>
</evidence>
<evidence type="ECO:0000256" key="1">
    <source>
        <dbReference type="SAM" id="SignalP"/>
    </source>
</evidence>
<dbReference type="EMBL" id="JRHC01000006">
    <property type="protein sequence ID" value="KJF42128.1"/>
    <property type="molecule type" value="Genomic_DNA"/>
</dbReference>
<accession>A0A0D8J8J8</accession>
<keyword evidence="1" id="KW-0732">Signal</keyword>
<proteinExistence type="predicted"/>
<dbReference type="InterPro" id="IPR019619">
    <property type="entry name" value="DUF2490"/>
</dbReference>
<dbReference type="RefSeq" id="WP_045032890.1">
    <property type="nucleotide sequence ID" value="NZ_JRHC01000006.1"/>
</dbReference>